<dbReference type="SUPFAM" id="SSF53098">
    <property type="entry name" value="Ribonuclease H-like"/>
    <property type="match status" value="1"/>
</dbReference>
<evidence type="ECO:0000259" key="1">
    <source>
        <dbReference type="PROSITE" id="PS50879"/>
    </source>
</evidence>
<organism evidence="2 3">
    <name type="scientific">Oedothorax gibbosus</name>
    <dbReference type="NCBI Taxonomy" id="931172"/>
    <lineage>
        <taxon>Eukaryota</taxon>
        <taxon>Metazoa</taxon>
        <taxon>Ecdysozoa</taxon>
        <taxon>Arthropoda</taxon>
        <taxon>Chelicerata</taxon>
        <taxon>Arachnida</taxon>
        <taxon>Araneae</taxon>
        <taxon>Araneomorphae</taxon>
        <taxon>Entelegynae</taxon>
        <taxon>Araneoidea</taxon>
        <taxon>Linyphiidae</taxon>
        <taxon>Erigoninae</taxon>
        <taxon>Oedothorax</taxon>
    </lineage>
</organism>
<dbReference type="InterPro" id="IPR002156">
    <property type="entry name" value="RNaseH_domain"/>
</dbReference>
<dbReference type="PROSITE" id="PS50879">
    <property type="entry name" value="RNASE_H_1"/>
    <property type="match status" value="1"/>
</dbReference>
<dbReference type="EMBL" id="JAFNEN010000399">
    <property type="protein sequence ID" value="KAG8183893.1"/>
    <property type="molecule type" value="Genomic_DNA"/>
</dbReference>
<feature type="domain" description="RNase H type-1" evidence="1">
    <location>
        <begin position="36"/>
        <end position="163"/>
    </location>
</feature>
<dbReference type="AlphaFoldDB" id="A0AAV6UJH1"/>
<evidence type="ECO:0000313" key="2">
    <source>
        <dbReference type="EMBL" id="KAG8183893.1"/>
    </source>
</evidence>
<dbReference type="Proteomes" id="UP000827092">
    <property type="component" value="Unassembled WGS sequence"/>
</dbReference>
<proteinExistence type="predicted"/>
<dbReference type="GO" id="GO:0004523">
    <property type="term" value="F:RNA-DNA hybrid ribonuclease activity"/>
    <property type="evidence" value="ECO:0007669"/>
    <property type="project" value="InterPro"/>
</dbReference>
<reference evidence="2 3" key="1">
    <citation type="journal article" date="2022" name="Nat. Ecol. Evol.">
        <title>A masculinizing supergene underlies an exaggerated male reproductive morph in a spider.</title>
        <authorList>
            <person name="Hendrickx F."/>
            <person name="De Corte Z."/>
            <person name="Sonet G."/>
            <person name="Van Belleghem S.M."/>
            <person name="Kostlbacher S."/>
            <person name="Vangestel C."/>
        </authorList>
    </citation>
    <scope>NUCLEOTIDE SEQUENCE [LARGE SCALE GENOMIC DNA]</scope>
    <source>
        <strain evidence="2">W744_W776</strain>
    </source>
</reference>
<accession>A0AAV6UJH1</accession>
<name>A0AAV6UJH1_9ARAC</name>
<dbReference type="Gene3D" id="3.30.420.10">
    <property type="entry name" value="Ribonuclease H-like superfamily/Ribonuclease H"/>
    <property type="match status" value="1"/>
</dbReference>
<dbReference type="CDD" id="cd09276">
    <property type="entry name" value="Rnase_HI_RT_non_LTR"/>
    <property type="match status" value="1"/>
</dbReference>
<dbReference type="InterPro" id="IPR012337">
    <property type="entry name" value="RNaseH-like_sf"/>
</dbReference>
<protein>
    <recommendedName>
        <fullName evidence="1">RNase H type-1 domain-containing protein</fullName>
    </recommendedName>
</protein>
<sequence>MIPANVTIHCRDFAFQNRNLSTFQIRNRFNSFRNQNRGSVFLATDASKSLFRVTVAAININNNQRISGELDYYYSINSAEAVAIILALQNYVVANVNYVLLTDSMTILRGLKRNSSLSVIRRLNEVINHVSSLSVSLKLVWVPSHKGIPENCLADKLAKYARARTIVHWIPLEDIQREEEKYDLESI</sequence>
<gene>
    <name evidence="2" type="ORF">JTE90_002462</name>
</gene>
<comment type="caution">
    <text evidence="2">The sequence shown here is derived from an EMBL/GenBank/DDBJ whole genome shotgun (WGS) entry which is preliminary data.</text>
</comment>
<keyword evidence="3" id="KW-1185">Reference proteome</keyword>
<dbReference type="InterPro" id="IPR036397">
    <property type="entry name" value="RNaseH_sf"/>
</dbReference>
<dbReference type="Pfam" id="PF00075">
    <property type="entry name" value="RNase_H"/>
    <property type="match status" value="1"/>
</dbReference>
<evidence type="ECO:0000313" key="3">
    <source>
        <dbReference type="Proteomes" id="UP000827092"/>
    </source>
</evidence>
<dbReference type="GO" id="GO:0003676">
    <property type="term" value="F:nucleic acid binding"/>
    <property type="evidence" value="ECO:0007669"/>
    <property type="project" value="InterPro"/>
</dbReference>